<evidence type="ECO:0000259" key="18">
    <source>
        <dbReference type="Pfam" id="PF01699"/>
    </source>
</evidence>
<evidence type="ECO:0000256" key="14">
    <source>
        <dbReference type="ARBA" id="ARBA00023065"/>
    </source>
</evidence>
<evidence type="ECO:0000256" key="2">
    <source>
        <dbReference type="ARBA" id="ARBA00005364"/>
    </source>
</evidence>
<dbReference type="STRING" id="568069.A0A1J1HR71"/>
<proteinExistence type="inferred from homology"/>
<keyword evidence="11" id="KW-0630">Potassium</keyword>
<evidence type="ECO:0000256" key="16">
    <source>
        <dbReference type="ARBA" id="ARBA00023201"/>
    </source>
</evidence>
<dbReference type="FunFam" id="1.20.1420.30:FF:000009">
    <property type="entry name" value="sodium/potassium/calcium exchanger 5 isoform X2"/>
    <property type="match status" value="1"/>
</dbReference>
<keyword evidence="15 17" id="KW-0472">Membrane</keyword>
<dbReference type="EMBL" id="CVRI01000010">
    <property type="protein sequence ID" value="CRK88974.1"/>
    <property type="molecule type" value="Genomic_DNA"/>
</dbReference>
<evidence type="ECO:0000256" key="9">
    <source>
        <dbReference type="ARBA" id="ARBA00022837"/>
    </source>
</evidence>
<dbReference type="InterPro" id="IPR044880">
    <property type="entry name" value="NCX_ion-bd_dom_sf"/>
</dbReference>
<keyword evidence="12 17" id="KW-1133">Transmembrane helix</keyword>
<dbReference type="GO" id="GO:0006874">
    <property type="term" value="P:intracellular calcium ion homeostasis"/>
    <property type="evidence" value="ECO:0007669"/>
    <property type="project" value="TreeGrafter"/>
</dbReference>
<keyword evidence="20" id="KW-1185">Reference proteome</keyword>
<evidence type="ECO:0000256" key="17">
    <source>
        <dbReference type="SAM" id="Phobius"/>
    </source>
</evidence>
<evidence type="ECO:0000256" key="11">
    <source>
        <dbReference type="ARBA" id="ARBA00022958"/>
    </source>
</evidence>
<dbReference type="GO" id="GO:0005886">
    <property type="term" value="C:plasma membrane"/>
    <property type="evidence" value="ECO:0007669"/>
    <property type="project" value="TreeGrafter"/>
</dbReference>
<dbReference type="GO" id="GO:0008273">
    <property type="term" value="F:calcium, potassium:sodium antiporter activity"/>
    <property type="evidence" value="ECO:0007669"/>
    <property type="project" value="TreeGrafter"/>
</dbReference>
<gene>
    <name evidence="19" type="primary">similar to Sodium</name>
    <name evidence="19" type="synonym">calcium exchanger 5</name>
    <name evidence="19" type="synonym">potassium</name>
    <name evidence="19" type="ORF">CLUMA_CG002559</name>
</gene>
<evidence type="ECO:0000256" key="4">
    <source>
        <dbReference type="ARBA" id="ARBA00022449"/>
    </source>
</evidence>
<feature type="transmembrane region" description="Helical" evidence="17">
    <location>
        <begin position="349"/>
        <end position="367"/>
    </location>
</feature>
<dbReference type="PANTHER" id="PTHR10846">
    <property type="entry name" value="SODIUM/POTASSIUM/CALCIUM EXCHANGER"/>
    <property type="match status" value="1"/>
</dbReference>
<keyword evidence="4" id="KW-0050">Antiport</keyword>
<organism evidence="19 20">
    <name type="scientific">Clunio marinus</name>
    <dbReference type="NCBI Taxonomy" id="568069"/>
    <lineage>
        <taxon>Eukaryota</taxon>
        <taxon>Metazoa</taxon>
        <taxon>Ecdysozoa</taxon>
        <taxon>Arthropoda</taxon>
        <taxon>Hexapoda</taxon>
        <taxon>Insecta</taxon>
        <taxon>Pterygota</taxon>
        <taxon>Neoptera</taxon>
        <taxon>Endopterygota</taxon>
        <taxon>Diptera</taxon>
        <taxon>Nematocera</taxon>
        <taxon>Chironomoidea</taxon>
        <taxon>Chironomidae</taxon>
        <taxon>Clunio</taxon>
    </lineage>
</organism>
<keyword evidence="7 17" id="KW-0812">Transmembrane</keyword>
<accession>A0A1J1HR71</accession>
<feature type="transmembrane region" description="Helical" evidence="17">
    <location>
        <begin position="416"/>
        <end position="435"/>
    </location>
</feature>
<keyword evidence="5" id="KW-0633">Potassium transport</keyword>
<feature type="transmembrane region" description="Helical" evidence="17">
    <location>
        <begin position="73"/>
        <end position="92"/>
    </location>
</feature>
<evidence type="ECO:0000256" key="15">
    <source>
        <dbReference type="ARBA" id="ARBA00023136"/>
    </source>
</evidence>
<evidence type="ECO:0000256" key="5">
    <source>
        <dbReference type="ARBA" id="ARBA00022538"/>
    </source>
</evidence>
<dbReference type="NCBIfam" id="TIGR00367">
    <property type="entry name" value="calcium/sodium antiporter"/>
    <property type="match status" value="1"/>
</dbReference>
<dbReference type="AlphaFoldDB" id="A0A1J1HR71"/>
<feature type="transmembrane region" description="Helical" evidence="17">
    <location>
        <begin position="253"/>
        <end position="270"/>
    </location>
</feature>
<dbReference type="Pfam" id="PF01699">
    <property type="entry name" value="Na_Ca_ex"/>
    <property type="match status" value="2"/>
</dbReference>
<dbReference type="Proteomes" id="UP000183832">
    <property type="component" value="Unassembled WGS sequence"/>
</dbReference>
<keyword evidence="13" id="KW-0915">Sodium</keyword>
<keyword evidence="9" id="KW-0106">Calcium</keyword>
<protein>
    <submittedName>
        <fullName evidence="19">CLUMA_CG002559, isoform A</fullName>
    </submittedName>
</protein>
<comment type="similarity">
    <text evidence="2">Belongs to the Ca(2+):cation antiporter (CaCA) (TC 2.A.19) family. SLC24A subfamily.</text>
</comment>
<dbReference type="GO" id="GO:0015293">
    <property type="term" value="F:symporter activity"/>
    <property type="evidence" value="ECO:0007669"/>
    <property type="project" value="UniProtKB-KW"/>
</dbReference>
<comment type="subcellular location">
    <subcellularLocation>
        <location evidence="1">Membrane</location>
        <topology evidence="1">Multi-pass membrane protein</topology>
    </subcellularLocation>
</comment>
<evidence type="ECO:0000256" key="8">
    <source>
        <dbReference type="ARBA" id="ARBA00022729"/>
    </source>
</evidence>
<dbReference type="GO" id="GO:0005262">
    <property type="term" value="F:calcium channel activity"/>
    <property type="evidence" value="ECO:0007669"/>
    <property type="project" value="TreeGrafter"/>
</dbReference>
<feature type="transmembrane region" description="Helical" evidence="17">
    <location>
        <begin position="315"/>
        <end position="337"/>
    </location>
</feature>
<keyword evidence="10" id="KW-0769">Symport</keyword>
<dbReference type="InterPro" id="IPR004837">
    <property type="entry name" value="NaCa_Exmemb"/>
</dbReference>
<evidence type="ECO:0000256" key="1">
    <source>
        <dbReference type="ARBA" id="ARBA00004141"/>
    </source>
</evidence>
<feature type="transmembrane region" description="Helical" evidence="17">
    <location>
        <begin position="379"/>
        <end position="404"/>
    </location>
</feature>
<dbReference type="PANTHER" id="PTHR10846:SF2">
    <property type="entry name" value="RE48874P"/>
    <property type="match status" value="1"/>
</dbReference>
<dbReference type="InterPro" id="IPR004481">
    <property type="entry name" value="K/Na/Ca-exchanger"/>
</dbReference>
<evidence type="ECO:0000256" key="10">
    <source>
        <dbReference type="ARBA" id="ARBA00022847"/>
    </source>
</evidence>
<evidence type="ECO:0000313" key="19">
    <source>
        <dbReference type="EMBL" id="CRK88974.1"/>
    </source>
</evidence>
<keyword evidence="16" id="KW-0739">Sodium transport</keyword>
<evidence type="ECO:0000256" key="6">
    <source>
        <dbReference type="ARBA" id="ARBA00022568"/>
    </source>
</evidence>
<dbReference type="OrthoDB" id="2127281at2759"/>
<evidence type="ECO:0000313" key="20">
    <source>
        <dbReference type="Proteomes" id="UP000183832"/>
    </source>
</evidence>
<feature type="transmembrane region" description="Helical" evidence="17">
    <location>
        <begin position="187"/>
        <end position="214"/>
    </location>
</feature>
<keyword evidence="14" id="KW-0406">Ion transport</keyword>
<evidence type="ECO:0000256" key="3">
    <source>
        <dbReference type="ARBA" id="ARBA00022448"/>
    </source>
</evidence>
<feature type="transmembrane region" description="Helical" evidence="17">
    <location>
        <begin position="145"/>
        <end position="166"/>
    </location>
</feature>
<dbReference type="Gene3D" id="1.20.1420.30">
    <property type="entry name" value="NCX, central ion-binding region"/>
    <property type="match status" value="2"/>
</dbReference>
<name>A0A1J1HR71_9DIPT</name>
<feature type="transmembrane region" description="Helical" evidence="17">
    <location>
        <begin position="279"/>
        <end position="303"/>
    </location>
</feature>
<sequence length="448" mass="50918">MKCIEIDLNPDTSNLTLEETVELQKNTFHWYPYQRVLYLNDDSGTIFERQCPPNTTAIENFWTFTTREQRLQGWIACHIAISLYLFIVLAFICDKYFLPSVERICEVLKITPDVAASTFMATATTTPEFFNNTISIFIADSDMGLGAVVGSMLFNTLGVAASAAMFTKKPIQIDWWPITRDSILFSINLSILVIFAWDGVIMWWETCILVTLYVDPPMKRERRKSFDLSRIDEVDEEEFKIWEIPRGVGWFDIFWYFFTWPIRFILYYTIPNPITQKKWFAASFVICILWIGIVAYIIFWMVVIIGDTFGIPDAIMGFTLLAFGGCMPEAISAVIVARKGSGQMGVSNALGANNLAVLFSLGLPWFIRTMVDGAGFNDAFIQIYSFGIEFTIMTLILAVACLYATIAIAGYKLRKTVGGFLAIFYIIFATFAILVELEFFLSPSERCP</sequence>
<keyword evidence="8" id="KW-0732">Signal</keyword>
<keyword evidence="3" id="KW-0813">Transport</keyword>
<feature type="domain" description="Sodium/calcium exchanger membrane region" evidence="18">
    <location>
        <begin position="80"/>
        <end position="214"/>
    </location>
</feature>
<evidence type="ECO:0000256" key="12">
    <source>
        <dbReference type="ARBA" id="ARBA00022989"/>
    </source>
</evidence>
<keyword evidence="6" id="KW-0109">Calcium transport</keyword>
<evidence type="ECO:0000256" key="13">
    <source>
        <dbReference type="ARBA" id="ARBA00023053"/>
    </source>
</evidence>
<evidence type="ECO:0000256" key="7">
    <source>
        <dbReference type="ARBA" id="ARBA00022692"/>
    </source>
</evidence>
<feature type="domain" description="Sodium/calcium exchanger membrane region" evidence="18">
    <location>
        <begin position="281"/>
        <end position="433"/>
    </location>
</feature>
<reference evidence="19 20" key="1">
    <citation type="submission" date="2015-04" db="EMBL/GenBank/DDBJ databases">
        <authorList>
            <person name="Syromyatnikov M.Y."/>
            <person name="Popov V.N."/>
        </authorList>
    </citation>
    <scope>NUCLEOTIDE SEQUENCE [LARGE SCALE GENOMIC DNA]</scope>
</reference>